<dbReference type="SUPFAM" id="SSF50729">
    <property type="entry name" value="PH domain-like"/>
    <property type="match status" value="1"/>
</dbReference>
<evidence type="ECO:0000313" key="3">
    <source>
        <dbReference type="Proteomes" id="UP000588491"/>
    </source>
</evidence>
<evidence type="ECO:0000259" key="1">
    <source>
        <dbReference type="Pfam" id="PF08000"/>
    </source>
</evidence>
<dbReference type="Gene3D" id="2.30.29.50">
    <property type="entry name" value="Bacterial Pleckstrin homology domain"/>
    <property type="match status" value="1"/>
</dbReference>
<dbReference type="PANTHER" id="PTHR35796">
    <property type="entry name" value="HYPOTHETICAL CYTOSOLIC PROTEIN"/>
    <property type="match status" value="1"/>
</dbReference>
<keyword evidence="3" id="KW-1185">Reference proteome</keyword>
<accession>A0A7Y0PN82</accession>
<reference evidence="2 3" key="1">
    <citation type="submission" date="2020-04" db="EMBL/GenBank/DDBJ databases">
        <title>Bacillus sp. UniB3 isolated from commercial digestive syrup.</title>
        <authorList>
            <person name="Thorat V."/>
            <person name="Kirdat K."/>
            <person name="Tiwarekar B."/>
            <person name="Yadav A."/>
        </authorList>
    </citation>
    <scope>NUCLEOTIDE SEQUENCE [LARGE SCALE GENOMIC DNA]</scope>
    <source>
        <strain evidence="2 3">UniB3</strain>
    </source>
</reference>
<dbReference type="AlphaFoldDB" id="A0A7Y0PN82"/>
<dbReference type="CDD" id="cd13225">
    <property type="entry name" value="PH-like_bacteria"/>
    <property type="match status" value="1"/>
</dbReference>
<comment type="caution">
    <text evidence="2">The sequence shown here is derived from an EMBL/GenBank/DDBJ whole genome shotgun (WGS) entry which is preliminary data.</text>
</comment>
<name>A0A7Y0PN82_9BACI</name>
<dbReference type="InterPro" id="IPR037063">
    <property type="entry name" value="PHb_sf"/>
</dbReference>
<dbReference type="RefSeq" id="WP_016203906.1">
    <property type="nucleotide sequence ID" value="NZ_JABBPK010000001.1"/>
</dbReference>
<protein>
    <submittedName>
        <fullName evidence="2">PH domain-containing protein</fullName>
    </submittedName>
</protein>
<evidence type="ECO:0000313" key="2">
    <source>
        <dbReference type="EMBL" id="NMO78091.1"/>
    </source>
</evidence>
<gene>
    <name evidence="2" type="ORF">HHU08_13980</name>
</gene>
<organism evidence="2 3">
    <name type="scientific">Niallia alba</name>
    <dbReference type="NCBI Taxonomy" id="2729105"/>
    <lineage>
        <taxon>Bacteria</taxon>
        <taxon>Bacillati</taxon>
        <taxon>Bacillota</taxon>
        <taxon>Bacilli</taxon>
        <taxon>Bacillales</taxon>
        <taxon>Bacillaceae</taxon>
        <taxon>Niallia</taxon>
    </lineage>
</organism>
<proteinExistence type="predicted"/>
<dbReference type="PANTHER" id="PTHR35796:SF3">
    <property type="entry name" value="BHLH DOMAIN-CONTAINING PROTEIN"/>
    <property type="match status" value="1"/>
</dbReference>
<dbReference type="InterPro" id="IPR012544">
    <property type="entry name" value="PHb"/>
</dbReference>
<dbReference type="Pfam" id="PF08000">
    <property type="entry name" value="bPH_1"/>
    <property type="match status" value="1"/>
</dbReference>
<sequence>MGFLNGLMGNASAADVKELEKELSKVIGSSETIELAYKLVRDLIVFTDLRLILVDKQGLTGKKVEYLSVPYKSISRFSIETAGHFDLDAELKVWISGAELPAISKQFKKDSSIYEVQKALASYVAKA</sequence>
<feature type="domain" description="Bacterial Pleckstrin homology" evidence="1">
    <location>
        <begin position="2"/>
        <end position="124"/>
    </location>
</feature>
<dbReference type="Proteomes" id="UP000588491">
    <property type="component" value="Unassembled WGS sequence"/>
</dbReference>
<dbReference type="EMBL" id="JABBPK010000001">
    <property type="protein sequence ID" value="NMO78091.1"/>
    <property type="molecule type" value="Genomic_DNA"/>
</dbReference>